<dbReference type="RefSeq" id="WP_092983639.1">
    <property type="nucleotide sequence ID" value="NZ_FNFY01000001.1"/>
</dbReference>
<organism evidence="12 13">
    <name type="scientific">Lacicoccus qingdaonensis</name>
    <dbReference type="NCBI Taxonomy" id="576118"/>
    <lineage>
        <taxon>Bacteria</taxon>
        <taxon>Bacillati</taxon>
        <taxon>Bacillota</taxon>
        <taxon>Bacilli</taxon>
        <taxon>Bacillales</taxon>
        <taxon>Salinicoccaceae</taxon>
        <taxon>Lacicoccus</taxon>
    </lineage>
</organism>
<dbReference type="PROSITE" id="PS00855">
    <property type="entry name" value="SPASE_II"/>
    <property type="match status" value="1"/>
</dbReference>
<keyword evidence="13" id="KW-1185">Reference proteome</keyword>
<comment type="similarity">
    <text evidence="1 9 11">Belongs to the peptidase A8 family.</text>
</comment>
<keyword evidence="5 9" id="KW-0064">Aspartyl protease</keyword>
<evidence type="ECO:0000256" key="7">
    <source>
        <dbReference type="ARBA" id="ARBA00022989"/>
    </source>
</evidence>
<dbReference type="HAMAP" id="MF_00161">
    <property type="entry name" value="LspA"/>
    <property type="match status" value="1"/>
</dbReference>
<evidence type="ECO:0000256" key="6">
    <source>
        <dbReference type="ARBA" id="ARBA00022801"/>
    </source>
</evidence>
<dbReference type="UniPathway" id="UPA00665"/>
<dbReference type="PRINTS" id="PR00781">
    <property type="entry name" value="LIPOSIGPTASE"/>
</dbReference>
<reference evidence="13" key="1">
    <citation type="submission" date="2016-10" db="EMBL/GenBank/DDBJ databases">
        <authorList>
            <person name="Varghese N."/>
            <person name="Submissions S."/>
        </authorList>
    </citation>
    <scope>NUCLEOTIDE SEQUENCE [LARGE SCALE GENOMIC DNA]</scope>
    <source>
        <strain evidence="13">CGMCC 1.8895</strain>
    </source>
</reference>
<gene>
    <name evidence="9" type="primary">lspA</name>
    <name evidence="12" type="ORF">SAMN05216216_10196</name>
</gene>
<dbReference type="NCBIfam" id="TIGR00077">
    <property type="entry name" value="lspA"/>
    <property type="match status" value="1"/>
</dbReference>
<dbReference type="AlphaFoldDB" id="A0A1G9A5S6"/>
<keyword evidence="4 9" id="KW-0812">Transmembrane</keyword>
<feature type="active site" evidence="9">
    <location>
        <position position="135"/>
    </location>
</feature>
<dbReference type="PANTHER" id="PTHR33695:SF1">
    <property type="entry name" value="LIPOPROTEIN SIGNAL PEPTIDASE"/>
    <property type="match status" value="1"/>
</dbReference>
<evidence type="ECO:0000256" key="4">
    <source>
        <dbReference type="ARBA" id="ARBA00022692"/>
    </source>
</evidence>
<evidence type="ECO:0000256" key="5">
    <source>
        <dbReference type="ARBA" id="ARBA00022750"/>
    </source>
</evidence>
<keyword evidence="8 9" id="KW-0472">Membrane</keyword>
<evidence type="ECO:0000256" key="3">
    <source>
        <dbReference type="ARBA" id="ARBA00022670"/>
    </source>
</evidence>
<feature type="active site" evidence="9">
    <location>
        <position position="117"/>
    </location>
</feature>
<feature type="transmembrane region" description="Helical" evidence="9">
    <location>
        <begin position="64"/>
        <end position="81"/>
    </location>
</feature>
<keyword evidence="2 9" id="KW-1003">Cell membrane</keyword>
<dbReference type="GO" id="GO:0005886">
    <property type="term" value="C:plasma membrane"/>
    <property type="evidence" value="ECO:0007669"/>
    <property type="project" value="UniProtKB-SubCell"/>
</dbReference>
<keyword evidence="6 9" id="KW-0378">Hydrolase</keyword>
<name>A0A1G9A5S6_9BACL</name>
<accession>A0A1G9A5S6</accession>
<dbReference type="EC" id="3.4.23.36" evidence="9"/>
<keyword evidence="3 9" id="KW-0645">Protease</keyword>
<evidence type="ECO:0000256" key="1">
    <source>
        <dbReference type="ARBA" id="ARBA00006139"/>
    </source>
</evidence>
<feature type="transmembrane region" description="Helical" evidence="9">
    <location>
        <begin position="93"/>
        <end position="112"/>
    </location>
</feature>
<dbReference type="GO" id="GO:0006508">
    <property type="term" value="P:proteolysis"/>
    <property type="evidence" value="ECO:0007669"/>
    <property type="project" value="UniProtKB-KW"/>
</dbReference>
<dbReference type="STRING" id="576118.SAMN05216216_10196"/>
<feature type="transmembrane region" description="Helical" evidence="9">
    <location>
        <begin position="132"/>
        <end position="151"/>
    </location>
</feature>
<evidence type="ECO:0000313" key="12">
    <source>
        <dbReference type="EMBL" id="SDK21770.1"/>
    </source>
</evidence>
<evidence type="ECO:0000256" key="11">
    <source>
        <dbReference type="RuleBase" id="RU004181"/>
    </source>
</evidence>
<dbReference type="PANTHER" id="PTHR33695">
    <property type="entry name" value="LIPOPROTEIN SIGNAL PEPTIDASE"/>
    <property type="match status" value="1"/>
</dbReference>
<dbReference type="Pfam" id="PF01252">
    <property type="entry name" value="Peptidase_A8"/>
    <property type="match status" value="1"/>
</dbReference>
<dbReference type="Proteomes" id="UP000199008">
    <property type="component" value="Unassembled WGS sequence"/>
</dbReference>
<dbReference type="InterPro" id="IPR001872">
    <property type="entry name" value="Peptidase_A8"/>
</dbReference>
<comment type="pathway">
    <text evidence="9">Protein modification; lipoprotein biosynthesis (signal peptide cleavage).</text>
</comment>
<feature type="transmembrane region" description="Helical" evidence="9">
    <location>
        <begin position="7"/>
        <end position="27"/>
    </location>
</feature>
<comment type="catalytic activity">
    <reaction evidence="9 10">
        <text>Release of signal peptides from bacterial membrane prolipoproteins. Hydrolyzes -Xaa-Yaa-Zaa-|-(S,diacylglyceryl)Cys-, in which Xaa is hydrophobic (preferably Leu), and Yaa (Ala or Ser) and Zaa (Gly or Ala) have small, neutral side chains.</text>
        <dbReference type="EC" id="3.4.23.36"/>
    </reaction>
</comment>
<proteinExistence type="inferred from homology"/>
<evidence type="ECO:0000256" key="10">
    <source>
        <dbReference type="RuleBase" id="RU000594"/>
    </source>
</evidence>
<dbReference type="OrthoDB" id="9810259at2"/>
<comment type="subcellular location">
    <subcellularLocation>
        <location evidence="9">Cell membrane</location>
        <topology evidence="9">Multi-pass membrane protein</topology>
    </subcellularLocation>
</comment>
<evidence type="ECO:0000256" key="9">
    <source>
        <dbReference type="HAMAP-Rule" id="MF_00161"/>
    </source>
</evidence>
<comment type="function">
    <text evidence="9 10">This protein specifically catalyzes the removal of signal peptides from prolipoproteins.</text>
</comment>
<evidence type="ECO:0000256" key="2">
    <source>
        <dbReference type="ARBA" id="ARBA00022475"/>
    </source>
</evidence>
<dbReference type="EMBL" id="FNFY01000001">
    <property type="protein sequence ID" value="SDK21770.1"/>
    <property type="molecule type" value="Genomic_DNA"/>
</dbReference>
<protein>
    <recommendedName>
        <fullName evidence="9">Lipoprotein signal peptidase</fullName>
        <ecNumber evidence="9">3.4.23.36</ecNumber>
    </recommendedName>
    <alternativeName>
        <fullName evidence="9">Prolipoprotein signal peptidase</fullName>
    </alternativeName>
    <alternativeName>
        <fullName evidence="9">Signal peptidase II</fullName>
        <shortName evidence="9">SPase II</shortName>
    </alternativeName>
</protein>
<evidence type="ECO:0000313" key="13">
    <source>
        <dbReference type="Proteomes" id="UP000199008"/>
    </source>
</evidence>
<evidence type="ECO:0000256" key="8">
    <source>
        <dbReference type="ARBA" id="ARBA00023136"/>
    </source>
</evidence>
<keyword evidence="7 9" id="KW-1133">Transmembrane helix</keyword>
<sequence length="166" mass="18877">MKKYRIAPMVIIGAVILIIDQITKFLVVENMEIGQSIPLLGEFLQLTSHRNSGAAWGMFQGQMFFFYIVTVVVVALLLYIYKKEANDNFLMQLSITMLLAGAIGNFIDRILFQQVVDFVDVLIFGYDFPIFNVADSALTIGVVLMLIEFFFTGRSDDNERNNSRQK</sequence>
<dbReference type="GO" id="GO:0004190">
    <property type="term" value="F:aspartic-type endopeptidase activity"/>
    <property type="evidence" value="ECO:0007669"/>
    <property type="project" value="UniProtKB-UniRule"/>
</dbReference>